<evidence type="ECO:0000313" key="3">
    <source>
        <dbReference type="Proteomes" id="UP000029120"/>
    </source>
</evidence>
<evidence type="ECO:0000256" key="1">
    <source>
        <dbReference type="SAM" id="MobiDB-lite"/>
    </source>
</evidence>
<name>A0A087GY27_ARAAL</name>
<organism evidence="2 3">
    <name type="scientific">Arabis alpina</name>
    <name type="common">Alpine rock-cress</name>
    <dbReference type="NCBI Taxonomy" id="50452"/>
    <lineage>
        <taxon>Eukaryota</taxon>
        <taxon>Viridiplantae</taxon>
        <taxon>Streptophyta</taxon>
        <taxon>Embryophyta</taxon>
        <taxon>Tracheophyta</taxon>
        <taxon>Spermatophyta</taxon>
        <taxon>Magnoliopsida</taxon>
        <taxon>eudicotyledons</taxon>
        <taxon>Gunneridae</taxon>
        <taxon>Pentapetalae</taxon>
        <taxon>rosids</taxon>
        <taxon>malvids</taxon>
        <taxon>Brassicales</taxon>
        <taxon>Brassicaceae</taxon>
        <taxon>Arabideae</taxon>
        <taxon>Arabis</taxon>
    </lineage>
</organism>
<accession>A0A087GY27</accession>
<gene>
    <name evidence="2" type="ordered locus">AALP_Aa5g192600</name>
</gene>
<feature type="compositionally biased region" description="Basic residues" evidence="1">
    <location>
        <begin position="120"/>
        <end position="131"/>
    </location>
</feature>
<feature type="region of interest" description="Disordered" evidence="1">
    <location>
        <begin position="95"/>
        <end position="142"/>
    </location>
</feature>
<dbReference type="Gramene" id="KFK34779">
    <property type="protein sequence ID" value="KFK34779"/>
    <property type="gene ID" value="AALP_AA5G192600"/>
</dbReference>
<reference evidence="3" key="1">
    <citation type="journal article" date="2015" name="Nat. Plants">
        <title>Genome expansion of Arabis alpina linked with retrotransposition and reduced symmetric DNA methylation.</title>
        <authorList>
            <person name="Willing E.M."/>
            <person name="Rawat V."/>
            <person name="Mandakova T."/>
            <person name="Maumus F."/>
            <person name="James G.V."/>
            <person name="Nordstroem K.J."/>
            <person name="Becker C."/>
            <person name="Warthmann N."/>
            <person name="Chica C."/>
            <person name="Szarzynska B."/>
            <person name="Zytnicki M."/>
            <person name="Albani M.C."/>
            <person name="Kiefer C."/>
            <person name="Bergonzi S."/>
            <person name="Castaings L."/>
            <person name="Mateos J.L."/>
            <person name="Berns M.C."/>
            <person name="Bujdoso N."/>
            <person name="Piofczyk T."/>
            <person name="de Lorenzo L."/>
            <person name="Barrero-Sicilia C."/>
            <person name="Mateos I."/>
            <person name="Piednoel M."/>
            <person name="Hagmann J."/>
            <person name="Chen-Min-Tao R."/>
            <person name="Iglesias-Fernandez R."/>
            <person name="Schuster S.C."/>
            <person name="Alonso-Blanco C."/>
            <person name="Roudier F."/>
            <person name="Carbonero P."/>
            <person name="Paz-Ares J."/>
            <person name="Davis S.J."/>
            <person name="Pecinka A."/>
            <person name="Quesneville H."/>
            <person name="Colot V."/>
            <person name="Lysak M.A."/>
            <person name="Weigel D."/>
            <person name="Coupland G."/>
            <person name="Schneeberger K."/>
        </authorList>
    </citation>
    <scope>NUCLEOTIDE SEQUENCE [LARGE SCALE GENOMIC DNA]</scope>
    <source>
        <strain evidence="3">cv. Pajares</strain>
    </source>
</reference>
<feature type="compositionally biased region" description="Low complexity" evidence="1">
    <location>
        <begin position="98"/>
        <end position="119"/>
    </location>
</feature>
<dbReference type="EMBL" id="CM002873">
    <property type="protein sequence ID" value="KFK34779.1"/>
    <property type="molecule type" value="Genomic_DNA"/>
</dbReference>
<sequence>MEASSSPPQENPLVILDPDFSPIAQASQQSLFEVDSSDPGWTCVVKRSSPPVVRSDSNYNAKRNAPVTSDQFKDEQLMIQEAQKLLRARLSLEATPDPQSLPLLPTSSPPSSLAPLSAKAKQRQRKRLRQRMFRESQSDSECCPVVSSAVSLEEFNQDSERIEV</sequence>
<protein>
    <submittedName>
        <fullName evidence="2">Uncharacterized protein</fullName>
    </submittedName>
</protein>
<evidence type="ECO:0000313" key="2">
    <source>
        <dbReference type="EMBL" id="KFK34779.1"/>
    </source>
</evidence>
<keyword evidence="3" id="KW-1185">Reference proteome</keyword>
<dbReference type="AlphaFoldDB" id="A0A087GY27"/>
<dbReference type="Proteomes" id="UP000029120">
    <property type="component" value="Chromosome 5"/>
</dbReference>
<proteinExistence type="predicted"/>